<dbReference type="InterPro" id="IPR052519">
    <property type="entry name" value="Euk-type_GlcNAc_Kinase"/>
</dbReference>
<dbReference type="PANTHER" id="PTHR43190">
    <property type="entry name" value="N-ACETYL-D-GLUCOSAMINE KINASE"/>
    <property type="match status" value="1"/>
</dbReference>
<gene>
    <name evidence="1" type="ordered locus">CHU_3064</name>
</gene>
<dbReference type="KEGG" id="chu:CHU_3064"/>
<accession>A0A6N4SVE4</accession>
<name>A0A6N4SVE4_CYTH3</name>
<dbReference type="Proteomes" id="UP000001822">
    <property type="component" value="Chromosome"/>
</dbReference>
<dbReference type="AlphaFoldDB" id="A0A6N4SVE4"/>
<dbReference type="InterPro" id="IPR043129">
    <property type="entry name" value="ATPase_NBD"/>
</dbReference>
<dbReference type="CDD" id="cd24079">
    <property type="entry name" value="ASKHA_NBD_PG1100-like"/>
    <property type="match status" value="1"/>
</dbReference>
<proteinExistence type="predicted"/>
<dbReference type="SUPFAM" id="SSF53067">
    <property type="entry name" value="Actin-like ATPase domain"/>
    <property type="match status" value="2"/>
</dbReference>
<dbReference type="Gene3D" id="3.30.420.40">
    <property type="match status" value="2"/>
</dbReference>
<dbReference type="Gene3D" id="1.10.720.160">
    <property type="match status" value="1"/>
</dbReference>
<dbReference type="EMBL" id="CP000383">
    <property type="protein sequence ID" value="ABG60305.1"/>
    <property type="molecule type" value="Genomic_DNA"/>
</dbReference>
<sequence>MIAIVDSGSTKSNWLFTGKKPGEDFSIRTTGINPYYQTVEEIQEALQKELVPNLPQISLITAVYFYGAGCELPAQQAVVARAISPLFNNCIVLVDSDLIAAARSVLGDETGICCISGTGSNTCYYDGKKIVRNINSLGLYMGDEGSGGFLGKLLARDYIRESMPLDIRARFEVFTADRKSDIMDKVYKKPFPNRYLASLAPFAILHKSDNYINELIEENFRLLFDNCICRYDDFEKLPVRFIGSIGLHLRDALEKVASDKKVKIDKIVDDPMQGLKEYHLKHTV</sequence>
<organism evidence="1 2">
    <name type="scientific">Cytophaga hutchinsonii (strain ATCC 33406 / DSM 1761 / CIP 103989 / NBRC 15051 / NCIMB 9469 / D465)</name>
    <dbReference type="NCBI Taxonomy" id="269798"/>
    <lineage>
        <taxon>Bacteria</taxon>
        <taxon>Pseudomonadati</taxon>
        <taxon>Bacteroidota</taxon>
        <taxon>Cytophagia</taxon>
        <taxon>Cytophagales</taxon>
        <taxon>Cytophagaceae</taxon>
        <taxon>Cytophaga</taxon>
    </lineage>
</organism>
<dbReference type="OrthoDB" id="871343at2"/>
<evidence type="ECO:0000313" key="2">
    <source>
        <dbReference type="Proteomes" id="UP000001822"/>
    </source>
</evidence>
<keyword evidence="2" id="KW-1185">Reference proteome</keyword>
<evidence type="ECO:0008006" key="3">
    <source>
        <dbReference type="Google" id="ProtNLM"/>
    </source>
</evidence>
<evidence type="ECO:0000313" key="1">
    <source>
        <dbReference type="EMBL" id="ABG60305.1"/>
    </source>
</evidence>
<protein>
    <recommendedName>
        <fullName evidence="3">ATPase BadF/BadG/BcrA/BcrD type domain-containing protein</fullName>
    </recommendedName>
</protein>
<dbReference type="RefSeq" id="WP_011586414.1">
    <property type="nucleotide sequence ID" value="NC_008255.1"/>
</dbReference>
<dbReference type="PANTHER" id="PTHR43190:SF3">
    <property type="entry name" value="N-ACETYL-D-GLUCOSAMINE KINASE"/>
    <property type="match status" value="1"/>
</dbReference>
<reference evidence="1 2" key="1">
    <citation type="journal article" date="2007" name="Appl. Environ. Microbiol.">
        <title>Genome sequence of the cellulolytic gliding bacterium Cytophaga hutchinsonii.</title>
        <authorList>
            <person name="Xie G."/>
            <person name="Bruce D.C."/>
            <person name="Challacombe J.F."/>
            <person name="Chertkov O."/>
            <person name="Detter J.C."/>
            <person name="Gilna P."/>
            <person name="Han C.S."/>
            <person name="Lucas S."/>
            <person name="Misra M."/>
            <person name="Myers G.L."/>
            <person name="Richardson P."/>
            <person name="Tapia R."/>
            <person name="Thayer N."/>
            <person name="Thompson L.S."/>
            <person name="Brettin T.S."/>
            <person name="Henrissat B."/>
            <person name="Wilson D.B."/>
            <person name="McBride M.J."/>
        </authorList>
    </citation>
    <scope>NUCLEOTIDE SEQUENCE [LARGE SCALE GENOMIC DNA]</scope>
    <source>
        <strain evidence="2">ATCC 33406 / DSM 1761 / CIP 103989 / NBRC 15051 / NCIMB 9469 / D465</strain>
    </source>
</reference>